<keyword evidence="3" id="KW-1185">Reference proteome</keyword>
<dbReference type="GO" id="GO:0007339">
    <property type="term" value="P:binding of sperm to zona pellucida"/>
    <property type="evidence" value="ECO:0007669"/>
    <property type="project" value="TreeGrafter"/>
</dbReference>
<dbReference type="InterPro" id="IPR006586">
    <property type="entry name" value="ADAM_Cys-rich"/>
</dbReference>
<dbReference type="GO" id="GO:0007155">
    <property type="term" value="P:cell adhesion"/>
    <property type="evidence" value="ECO:0007669"/>
    <property type="project" value="TreeGrafter"/>
</dbReference>
<feature type="domain" description="ADAM cysteine-rich" evidence="1">
    <location>
        <begin position="35"/>
        <end position="162"/>
    </location>
</feature>
<accession>A0AAD1RMQ8</accession>
<reference evidence="2" key="1">
    <citation type="submission" date="2022-03" db="EMBL/GenBank/DDBJ databases">
        <authorList>
            <person name="Alioto T."/>
            <person name="Alioto T."/>
            <person name="Gomez Garrido J."/>
        </authorList>
    </citation>
    <scope>NUCLEOTIDE SEQUENCE</scope>
</reference>
<sequence>MVPAGVVCRTAADECDLPEFCSGMEAACPDDVFQQNGNLCNQGINICFNGKCQSADLQCKHIFGPDSKSASYECYQELNVIGDRFGNCGGVQGYYAKCDKDDVLCGKIQCAITGEVKINIKNAAVSFYTPKNETCVNADFFTSDFVDPVQVRDGTKCGENKVYILTQIQMKEKLGF</sequence>
<proteinExistence type="predicted"/>
<organism evidence="2 3">
    <name type="scientific">Pelobates cultripes</name>
    <name type="common">Western spadefoot toad</name>
    <dbReference type="NCBI Taxonomy" id="61616"/>
    <lineage>
        <taxon>Eukaryota</taxon>
        <taxon>Metazoa</taxon>
        <taxon>Chordata</taxon>
        <taxon>Craniata</taxon>
        <taxon>Vertebrata</taxon>
        <taxon>Euteleostomi</taxon>
        <taxon>Amphibia</taxon>
        <taxon>Batrachia</taxon>
        <taxon>Anura</taxon>
        <taxon>Pelobatoidea</taxon>
        <taxon>Pelobatidae</taxon>
        <taxon>Pelobates</taxon>
    </lineage>
</organism>
<dbReference type="GO" id="GO:0008584">
    <property type="term" value="P:male gonad development"/>
    <property type="evidence" value="ECO:0007669"/>
    <property type="project" value="TreeGrafter"/>
</dbReference>
<dbReference type="PANTHER" id="PTHR11905">
    <property type="entry name" value="ADAM A DISINTEGRIN AND METALLOPROTEASE DOMAIN"/>
    <property type="match status" value="1"/>
</dbReference>
<gene>
    <name evidence="2" type="ORF">PECUL_23A021036</name>
</gene>
<evidence type="ECO:0000313" key="2">
    <source>
        <dbReference type="EMBL" id="CAH2274663.1"/>
    </source>
</evidence>
<dbReference type="Gene3D" id="4.10.70.10">
    <property type="entry name" value="Disintegrin domain"/>
    <property type="match status" value="1"/>
</dbReference>
<dbReference type="AlphaFoldDB" id="A0AAD1RMQ8"/>
<protein>
    <recommendedName>
        <fullName evidence="1">ADAM cysteine-rich domain-containing protein</fullName>
    </recommendedName>
</protein>
<dbReference type="GO" id="GO:0005886">
    <property type="term" value="C:plasma membrane"/>
    <property type="evidence" value="ECO:0007669"/>
    <property type="project" value="TreeGrafter"/>
</dbReference>
<dbReference type="Proteomes" id="UP001295444">
    <property type="component" value="Chromosome 03"/>
</dbReference>
<dbReference type="InterPro" id="IPR036436">
    <property type="entry name" value="Disintegrin_dom_sf"/>
</dbReference>
<dbReference type="EMBL" id="OW240914">
    <property type="protein sequence ID" value="CAH2274663.1"/>
    <property type="molecule type" value="Genomic_DNA"/>
</dbReference>
<dbReference type="Pfam" id="PF08516">
    <property type="entry name" value="ADAM_CR"/>
    <property type="match status" value="1"/>
</dbReference>
<dbReference type="SMART" id="SM00608">
    <property type="entry name" value="ACR"/>
    <property type="match status" value="1"/>
</dbReference>
<evidence type="ECO:0000259" key="1">
    <source>
        <dbReference type="SMART" id="SM00608"/>
    </source>
</evidence>
<dbReference type="PANTHER" id="PTHR11905:SF158">
    <property type="entry name" value="DISINTEGRIN AND METALLOPROTEINASE DOMAIN-CONTAINING PROTEIN 18"/>
    <property type="match status" value="1"/>
</dbReference>
<evidence type="ECO:0000313" key="3">
    <source>
        <dbReference type="Proteomes" id="UP001295444"/>
    </source>
</evidence>
<dbReference type="SUPFAM" id="SSF57552">
    <property type="entry name" value="Blood coagulation inhibitor (disintegrin)"/>
    <property type="match status" value="1"/>
</dbReference>
<name>A0AAD1RMQ8_PELCU</name>